<dbReference type="EMBL" id="JH597773">
    <property type="protein sequence ID" value="EHQ04973.1"/>
    <property type="molecule type" value="Genomic_DNA"/>
</dbReference>
<dbReference type="STRING" id="183.GCA_002009735_00577"/>
<organism evidence="1 2">
    <name type="scientific">Leptonema illini DSM 21528</name>
    <dbReference type="NCBI Taxonomy" id="929563"/>
    <lineage>
        <taxon>Bacteria</taxon>
        <taxon>Pseudomonadati</taxon>
        <taxon>Spirochaetota</taxon>
        <taxon>Spirochaetia</taxon>
        <taxon>Leptospirales</taxon>
        <taxon>Leptospiraceae</taxon>
        <taxon>Leptonema</taxon>
    </lineage>
</organism>
<sequence>MNSKEILNVLDRCCDNFTFPMLDNGYVYLAASRLSLYRSASDWAIVVEVFGFSPRSGIPHTQIATFGSNLFNRQRESEFVSHSAFRDYIEANPNNETRFVFPIEEGHWMQPDDWEVVNNHGGDILIRGHRIPVPSRPDYAVADVSLTDPNQIYTFELCRLLAANYRELVMATPDERRYNIPLNLEHVMQLEEWNHPDVADDSHRPGVSETFQQLAEVLVSGDLKVYKPSLPPNTHWKNWPDGGTL</sequence>
<gene>
    <name evidence="1" type="ORF">Lepil_0266</name>
</gene>
<evidence type="ECO:0000313" key="2">
    <source>
        <dbReference type="Proteomes" id="UP000005737"/>
    </source>
</evidence>
<accession>H2CJ56</accession>
<keyword evidence="2" id="KW-1185">Reference proteome</keyword>
<name>H2CJ56_9LEPT</name>
<dbReference type="HOGENOM" id="CLU_100166_0_0_12"/>
<proteinExistence type="predicted"/>
<dbReference type="Pfam" id="PF22535">
    <property type="entry name" value="DUF7003"/>
    <property type="match status" value="1"/>
</dbReference>
<protein>
    <submittedName>
        <fullName evidence="1">Uncharacterized protein</fullName>
    </submittedName>
</protein>
<dbReference type="RefSeq" id="WP_002769186.1">
    <property type="nucleotide sequence ID" value="NZ_JH597773.1"/>
</dbReference>
<dbReference type="Proteomes" id="UP000005737">
    <property type="component" value="Unassembled WGS sequence"/>
</dbReference>
<dbReference type="AlphaFoldDB" id="H2CJ56"/>
<reference evidence="1 2" key="1">
    <citation type="submission" date="2011-10" db="EMBL/GenBank/DDBJ databases">
        <title>The Improved High-Quality Draft genome of Leptonema illini DSM 21528.</title>
        <authorList>
            <consortium name="US DOE Joint Genome Institute (JGI-PGF)"/>
            <person name="Lucas S."/>
            <person name="Copeland A."/>
            <person name="Lapidus A."/>
            <person name="Glavina del Rio T."/>
            <person name="Dalin E."/>
            <person name="Tice H."/>
            <person name="Bruce D."/>
            <person name="Goodwin L."/>
            <person name="Pitluck S."/>
            <person name="Peters L."/>
            <person name="Mikhailova N."/>
            <person name="Held B."/>
            <person name="Kyrpides N."/>
            <person name="Mavromatis K."/>
            <person name="Ivanova N."/>
            <person name="Markowitz V."/>
            <person name="Cheng J.-F."/>
            <person name="Hugenholtz P."/>
            <person name="Woyke T."/>
            <person name="Wu D."/>
            <person name="Gronow S."/>
            <person name="Wellnitz S."/>
            <person name="Brambilla E.-M."/>
            <person name="Klenk H.-P."/>
            <person name="Eisen J.A."/>
        </authorList>
    </citation>
    <scope>NUCLEOTIDE SEQUENCE [LARGE SCALE GENOMIC DNA]</scope>
    <source>
        <strain evidence="1 2">DSM 21528</strain>
    </source>
</reference>
<evidence type="ECO:0000313" key="1">
    <source>
        <dbReference type="EMBL" id="EHQ04973.1"/>
    </source>
</evidence>
<dbReference type="InterPro" id="IPR054272">
    <property type="entry name" value="DUF7003"/>
</dbReference>